<organism evidence="1 2">
    <name type="scientific">Candidatus Phocaeicola excrementipullorum</name>
    <dbReference type="NCBI Taxonomy" id="2838731"/>
    <lineage>
        <taxon>Bacteria</taxon>
        <taxon>Pseudomonadati</taxon>
        <taxon>Bacteroidota</taxon>
        <taxon>Bacteroidia</taxon>
        <taxon>Bacteroidales</taxon>
        <taxon>Bacteroidaceae</taxon>
        <taxon>Phocaeicola</taxon>
    </lineage>
</organism>
<proteinExistence type="predicted"/>
<reference evidence="1" key="1">
    <citation type="journal article" date="2021" name="PeerJ">
        <title>Extensive microbial diversity within the chicken gut microbiome revealed by metagenomics and culture.</title>
        <authorList>
            <person name="Gilroy R."/>
            <person name="Ravi A."/>
            <person name="Getino M."/>
            <person name="Pursley I."/>
            <person name="Horton D.L."/>
            <person name="Alikhan N.F."/>
            <person name="Baker D."/>
            <person name="Gharbi K."/>
            <person name="Hall N."/>
            <person name="Watson M."/>
            <person name="Adriaenssens E.M."/>
            <person name="Foster-Nyarko E."/>
            <person name="Jarju S."/>
            <person name="Secka A."/>
            <person name="Antonio M."/>
            <person name="Oren A."/>
            <person name="Chaudhuri R.R."/>
            <person name="La Ragione R."/>
            <person name="Hildebrand F."/>
            <person name="Pallen M.J."/>
        </authorList>
    </citation>
    <scope>NUCLEOTIDE SEQUENCE</scope>
    <source>
        <strain evidence="1">8470</strain>
    </source>
</reference>
<dbReference type="Proteomes" id="UP000784286">
    <property type="component" value="Unassembled WGS sequence"/>
</dbReference>
<protein>
    <submittedName>
        <fullName evidence="1">Uncharacterized protein</fullName>
    </submittedName>
</protein>
<dbReference type="EMBL" id="JAHLFJ010000086">
    <property type="protein sequence ID" value="MBU3856854.1"/>
    <property type="molecule type" value="Genomic_DNA"/>
</dbReference>
<reference evidence="1" key="2">
    <citation type="submission" date="2021-04" db="EMBL/GenBank/DDBJ databases">
        <authorList>
            <person name="Gilroy R."/>
        </authorList>
    </citation>
    <scope>NUCLEOTIDE SEQUENCE</scope>
    <source>
        <strain evidence="1">8470</strain>
    </source>
</reference>
<sequence>MANVNKEGVLFDTPSLLFLVWGIFRQEVQRLGVAAVSLKSMPAFCVVKDSFQLLKFGFTRNLNFHLWQT</sequence>
<evidence type="ECO:0000313" key="1">
    <source>
        <dbReference type="EMBL" id="MBU3856854.1"/>
    </source>
</evidence>
<gene>
    <name evidence="1" type="ORF">H9928_09955</name>
</gene>
<evidence type="ECO:0000313" key="2">
    <source>
        <dbReference type="Proteomes" id="UP000784286"/>
    </source>
</evidence>
<comment type="caution">
    <text evidence="1">The sequence shown here is derived from an EMBL/GenBank/DDBJ whole genome shotgun (WGS) entry which is preliminary data.</text>
</comment>
<accession>A0A948TP64</accession>
<dbReference type="AlphaFoldDB" id="A0A948TP64"/>
<name>A0A948TP64_9BACT</name>